<evidence type="ECO:0000256" key="1">
    <source>
        <dbReference type="ARBA" id="ARBA00022737"/>
    </source>
</evidence>
<evidence type="ECO:0000259" key="7">
    <source>
        <dbReference type="PROSITE" id="PS50030"/>
    </source>
</evidence>
<evidence type="ECO:0000256" key="6">
    <source>
        <dbReference type="SAM" id="MobiDB-lite"/>
    </source>
</evidence>
<protein>
    <recommendedName>
        <fullName evidence="5">UV excision repair protein RAD23</fullName>
    </recommendedName>
</protein>
<keyword evidence="1" id="KW-0677">Repeat</keyword>
<dbReference type="InterPro" id="IPR029071">
    <property type="entry name" value="Ubiquitin-like_domsf"/>
</dbReference>
<evidence type="ECO:0000313" key="10">
    <source>
        <dbReference type="Proteomes" id="UP001203297"/>
    </source>
</evidence>
<feature type="region of interest" description="Disordered" evidence="6">
    <location>
        <begin position="78"/>
        <end position="119"/>
    </location>
</feature>
<keyword evidence="5" id="KW-0963">Cytoplasm</keyword>
<dbReference type="PRINTS" id="PR01839">
    <property type="entry name" value="RAD23PROTEIN"/>
</dbReference>
<dbReference type="PROSITE" id="PS50053">
    <property type="entry name" value="UBIQUITIN_2"/>
    <property type="match status" value="1"/>
</dbReference>
<dbReference type="GO" id="GO:0005829">
    <property type="term" value="C:cytosol"/>
    <property type="evidence" value="ECO:0007669"/>
    <property type="project" value="TreeGrafter"/>
</dbReference>
<evidence type="ECO:0000256" key="5">
    <source>
        <dbReference type="RuleBase" id="RU367049"/>
    </source>
</evidence>
<dbReference type="InterPro" id="IPR004806">
    <property type="entry name" value="Rad23"/>
</dbReference>
<dbReference type="FunFam" id="1.10.8.10:FF:000002">
    <property type="entry name" value="UV excision repair protein RAD23 homolog"/>
    <property type="match status" value="1"/>
</dbReference>
<dbReference type="CDD" id="cd14281">
    <property type="entry name" value="UBA2_Rad23_like"/>
    <property type="match status" value="1"/>
</dbReference>
<dbReference type="SUPFAM" id="SSF46934">
    <property type="entry name" value="UBA-like"/>
    <property type="match status" value="2"/>
</dbReference>
<evidence type="ECO:0000256" key="3">
    <source>
        <dbReference type="ARBA" id="ARBA00023204"/>
    </source>
</evidence>
<name>A0AAD4LZN1_9AGAM</name>
<dbReference type="GO" id="GO:0006289">
    <property type="term" value="P:nucleotide-excision repair"/>
    <property type="evidence" value="ECO:0007669"/>
    <property type="project" value="UniProtKB-UniRule"/>
</dbReference>
<dbReference type="Pfam" id="PF09280">
    <property type="entry name" value="XPC-binding"/>
    <property type="match status" value="1"/>
</dbReference>
<dbReference type="InterPro" id="IPR015940">
    <property type="entry name" value="UBA"/>
</dbReference>
<dbReference type="InterPro" id="IPR036353">
    <property type="entry name" value="XPC-bd_sf"/>
</dbReference>
<keyword evidence="2 5" id="KW-0227">DNA damage</keyword>
<dbReference type="SUPFAM" id="SSF54236">
    <property type="entry name" value="Ubiquitin-like"/>
    <property type="match status" value="1"/>
</dbReference>
<reference evidence="9" key="1">
    <citation type="journal article" date="2022" name="New Phytol.">
        <title>Evolutionary transition to the ectomycorrhizal habit in the genomes of a hyperdiverse lineage of mushroom-forming fungi.</title>
        <authorList>
            <person name="Looney B."/>
            <person name="Miyauchi S."/>
            <person name="Morin E."/>
            <person name="Drula E."/>
            <person name="Courty P.E."/>
            <person name="Kohler A."/>
            <person name="Kuo A."/>
            <person name="LaButti K."/>
            <person name="Pangilinan J."/>
            <person name="Lipzen A."/>
            <person name="Riley R."/>
            <person name="Andreopoulos W."/>
            <person name="He G."/>
            <person name="Johnson J."/>
            <person name="Nolan M."/>
            <person name="Tritt A."/>
            <person name="Barry K.W."/>
            <person name="Grigoriev I.V."/>
            <person name="Nagy L.G."/>
            <person name="Hibbett D."/>
            <person name="Henrissat B."/>
            <person name="Matheny P.B."/>
            <person name="Labbe J."/>
            <person name="Martin F.M."/>
        </authorList>
    </citation>
    <scope>NUCLEOTIDE SEQUENCE</scope>
    <source>
        <strain evidence="9">BPL690</strain>
    </source>
</reference>
<dbReference type="NCBIfam" id="TIGR00601">
    <property type="entry name" value="rad23"/>
    <property type="match status" value="1"/>
</dbReference>
<evidence type="ECO:0000259" key="8">
    <source>
        <dbReference type="PROSITE" id="PS50053"/>
    </source>
</evidence>
<keyword evidence="3 5" id="KW-0234">DNA repair</keyword>
<dbReference type="EMBL" id="WTXG01000054">
    <property type="protein sequence ID" value="KAI0295827.1"/>
    <property type="molecule type" value="Genomic_DNA"/>
</dbReference>
<dbReference type="InterPro" id="IPR015360">
    <property type="entry name" value="XPC-bd"/>
</dbReference>
<organism evidence="9 10">
    <name type="scientific">Multifurca ochricompacta</name>
    <dbReference type="NCBI Taxonomy" id="376703"/>
    <lineage>
        <taxon>Eukaryota</taxon>
        <taxon>Fungi</taxon>
        <taxon>Dikarya</taxon>
        <taxon>Basidiomycota</taxon>
        <taxon>Agaricomycotina</taxon>
        <taxon>Agaricomycetes</taxon>
        <taxon>Russulales</taxon>
        <taxon>Russulaceae</taxon>
        <taxon>Multifurca</taxon>
    </lineage>
</organism>
<dbReference type="GO" id="GO:0070628">
    <property type="term" value="F:proteasome binding"/>
    <property type="evidence" value="ECO:0007669"/>
    <property type="project" value="TreeGrafter"/>
</dbReference>
<comment type="function">
    <text evidence="5">Multiubiquitin chain receptor involved in modulation of proteasomal degradation. Involved in nucleotide excision repair.</text>
</comment>
<dbReference type="InterPro" id="IPR000626">
    <property type="entry name" value="Ubiquitin-like_dom"/>
</dbReference>
<dbReference type="GO" id="GO:0003684">
    <property type="term" value="F:damaged DNA binding"/>
    <property type="evidence" value="ECO:0007669"/>
    <property type="project" value="UniProtKB-UniRule"/>
</dbReference>
<dbReference type="Gene3D" id="3.10.20.90">
    <property type="entry name" value="Phosphatidylinositol 3-kinase Catalytic Subunit, Chain A, domain 1"/>
    <property type="match status" value="1"/>
</dbReference>
<dbReference type="GO" id="GO:0031593">
    <property type="term" value="F:polyubiquitin modification-dependent protein binding"/>
    <property type="evidence" value="ECO:0007669"/>
    <property type="project" value="UniProtKB-UniRule"/>
</dbReference>
<evidence type="ECO:0000256" key="2">
    <source>
        <dbReference type="ARBA" id="ARBA00022763"/>
    </source>
</evidence>
<dbReference type="FunFam" id="1.10.8.10:FF:000003">
    <property type="entry name" value="UV excision repair protein RAD23 homolog"/>
    <property type="match status" value="1"/>
</dbReference>
<dbReference type="CDD" id="cd01805">
    <property type="entry name" value="Ubl_Rad23"/>
    <property type="match status" value="1"/>
</dbReference>
<dbReference type="PROSITE" id="PS50030">
    <property type="entry name" value="UBA"/>
    <property type="match status" value="2"/>
</dbReference>
<dbReference type="SMART" id="SM00165">
    <property type="entry name" value="UBA"/>
    <property type="match status" value="2"/>
</dbReference>
<dbReference type="GO" id="GO:0005654">
    <property type="term" value="C:nucleoplasm"/>
    <property type="evidence" value="ECO:0007669"/>
    <property type="project" value="TreeGrafter"/>
</dbReference>
<dbReference type="GO" id="GO:0043161">
    <property type="term" value="P:proteasome-mediated ubiquitin-dependent protein catabolic process"/>
    <property type="evidence" value="ECO:0007669"/>
    <property type="project" value="UniProtKB-UniRule"/>
</dbReference>
<dbReference type="AlphaFoldDB" id="A0AAD4LZN1"/>
<dbReference type="GO" id="GO:0043130">
    <property type="term" value="F:ubiquitin binding"/>
    <property type="evidence" value="ECO:0007669"/>
    <property type="project" value="UniProtKB-UniRule"/>
</dbReference>
<comment type="subcellular location">
    <subcellularLocation>
        <location evidence="5">Nucleus</location>
    </subcellularLocation>
    <subcellularLocation>
        <location evidence="5">Cytoplasm</location>
    </subcellularLocation>
</comment>
<evidence type="ECO:0000256" key="4">
    <source>
        <dbReference type="ARBA" id="ARBA00023242"/>
    </source>
</evidence>
<dbReference type="InterPro" id="IPR009060">
    <property type="entry name" value="UBA-like_sf"/>
</dbReference>
<dbReference type="PANTHER" id="PTHR10621:SF0">
    <property type="entry name" value="UV EXCISION REPAIR PROTEIN RAD23"/>
    <property type="match status" value="1"/>
</dbReference>
<comment type="caution">
    <text evidence="9">The sequence shown here is derived from an EMBL/GenBank/DDBJ whole genome shotgun (WGS) entry which is preliminary data.</text>
</comment>
<dbReference type="SMART" id="SM00213">
    <property type="entry name" value="UBQ"/>
    <property type="match status" value="1"/>
</dbReference>
<keyword evidence="10" id="KW-1185">Reference proteome</keyword>
<gene>
    <name evidence="9" type="ORF">B0F90DRAFT_1637252</name>
</gene>
<feature type="domain" description="UBA" evidence="7">
    <location>
        <begin position="326"/>
        <end position="367"/>
    </location>
</feature>
<dbReference type="PANTHER" id="PTHR10621">
    <property type="entry name" value="UV EXCISION REPAIR PROTEIN RAD23"/>
    <property type="match status" value="1"/>
</dbReference>
<dbReference type="FunFam" id="3.10.20.90:FF:000254">
    <property type="entry name" value="UV excision repair protein Rad23"/>
    <property type="match status" value="1"/>
</dbReference>
<dbReference type="SUPFAM" id="SSF101238">
    <property type="entry name" value="XPC-binding domain"/>
    <property type="match status" value="1"/>
</dbReference>
<dbReference type="Gene3D" id="1.10.10.540">
    <property type="entry name" value="XPC-binding domain"/>
    <property type="match status" value="1"/>
</dbReference>
<feature type="compositionally biased region" description="Low complexity" evidence="6">
    <location>
        <begin position="90"/>
        <end position="119"/>
    </location>
</feature>
<proteinExistence type="inferred from homology"/>
<evidence type="ECO:0000313" key="9">
    <source>
        <dbReference type="EMBL" id="KAI0295827.1"/>
    </source>
</evidence>
<dbReference type="Gene3D" id="1.10.8.10">
    <property type="entry name" value="DNA helicase RuvA subunit, C-terminal domain"/>
    <property type="match status" value="2"/>
</dbReference>
<comment type="similarity">
    <text evidence="5">Belongs to the RAD23 family.</text>
</comment>
<dbReference type="Proteomes" id="UP001203297">
    <property type="component" value="Unassembled WGS sequence"/>
</dbReference>
<keyword evidence="4 5" id="KW-0539">Nucleus</keyword>
<dbReference type="Pfam" id="PF00240">
    <property type="entry name" value="ubiquitin"/>
    <property type="match status" value="1"/>
</dbReference>
<sequence>MKITVKTLQQKVFHVEVEPDDTISILKKKIEDQQGHAIESQKIIYSGKVLSDDKTIQSCEIKEKDFLVLMVSKVCRAPPPHTEESASKNPAPAAAPETQTTASPTPASPTPAAVQTVAPAPGPALGASFLSGEALQTTIANMVEMGYDREQIMRAMRASYNNPDRAVEYLLTGIPSHLEAELNAPAQRTANLPVNLPASAPTVTAAPPQAPAPQNLFQLALAQQQQQQHPHQPSSVAPGVGGAGVPSVDALRSDPRFNAIRDLVSQNPALLQPMIQQLAQANPQLAPALAANPELIFDLLNEGLAGVNDGDDGEPIPPGAHVVNVTPEERAAIERLEALGFPRQAVIEAYFACGKNEELAANFLFEGGFEDDTLP</sequence>
<accession>A0AAD4LZN1</accession>
<feature type="domain" description="Ubiquitin-like" evidence="8">
    <location>
        <begin position="1"/>
        <end position="73"/>
    </location>
</feature>
<feature type="domain" description="UBA" evidence="7">
    <location>
        <begin position="133"/>
        <end position="173"/>
    </location>
</feature>
<dbReference type="Pfam" id="PF00627">
    <property type="entry name" value="UBA"/>
    <property type="match status" value="2"/>
</dbReference>